<feature type="transmembrane region" description="Helical" evidence="6">
    <location>
        <begin position="203"/>
        <end position="224"/>
    </location>
</feature>
<feature type="transmembrane region" description="Helical" evidence="6">
    <location>
        <begin position="274"/>
        <end position="292"/>
    </location>
</feature>
<protein>
    <submittedName>
        <fullName evidence="9">Lung seven transmembrane receptor-domain-containing protein</fullName>
    </submittedName>
</protein>
<evidence type="ECO:0000256" key="3">
    <source>
        <dbReference type="ARBA" id="ARBA00022729"/>
    </source>
</evidence>
<dbReference type="InterPro" id="IPR053937">
    <property type="entry name" value="GOST_TM"/>
</dbReference>
<name>A0ABR3AP71_PHYBL</name>
<evidence type="ECO:0000313" key="9">
    <source>
        <dbReference type="EMBL" id="KAL0078463.1"/>
    </source>
</evidence>
<feature type="domain" description="GOST seven transmembrane" evidence="8">
    <location>
        <begin position="167"/>
        <end position="410"/>
    </location>
</feature>
<gene>
    <name evidence="9" type="ORF">J3Q64DRAFT_1766476</name>
</gene>
<organism evidence="9 10">
    <name type="scientific">Phycomyces blakesleeanus</name>
    <dbReference type="NCBI Taxonomy" id="4837"/>
    <lineage>
        <taxon>Eukaryota</taxon>
        <taxon>Fungi</taxon>
        <taxon>Fungi incertae sedis</taxon>
        <taxon>Mucoromycota</taxon>
        <taxon>Mucoromycotina</taxon>
        <taxon>Mucoromycetes</taxon>
        <taxon>Mucorales</taxon>
        <taxon>Phycomycetaceae</taxon>
        <taxon>Phycomyces</taxon>
    </lineage>
</organism>
<evidence type="ECO:0000259" key="8">
    <source>
        <dbReference type="Pfam" id="PF06814"/>
    </source>
</evidence>
<accession>A0ABR3AP71</accession>
<comment type="subcellular location">
    <subcellularLocation>
        <location evidence="1">Membrane</location>
        <topology evidence="1">Multi-pass membrane protein</topology>
    </subcellularLocation>
</comment>
<proteinExistence type="predicted"/>
<dbReference type="Proteomes" id="UP001448207">
    <property type="component" value="Unassembled WGS sequence"/>
</dbReference>
<feature type="transmembrane region" description="Helical" evidence="6">
    <location>
        <begin position="304"/>
        <end position="325"/>
    </location>
</feature>
<feature type="transmembrane region" description="Helical" evidence="6">
    <location>
        <begin position="380"/>
        <end position="400"/>
    </location>
</feature>
<keyword evidence="2 6" id="KW-0812">Transmembrane</keyword>
<evidence type="ECO:0000256" key="2">
    <source>
        <dbReference type="ARBA" id="ARBA00022692"/>
    </source>
</evidence>
<feature type="signal peptide" evidence="7">
    <location>
        <begin position="1"/>
        <end position="24"/>
    </location>
</feature>
<feature type="transmembrane region" description="Helical" evidence="6">
    <location>
        <begin position="171"/>
        <end position="191"/>
    </location>
</feature>
<feature type="transmembrane region" description="Helical" evidence="6">
    <location>
        <begin position="354"/>
        <end position="374"/>
    </location>
</feature>
<dbReference type="EMBL" id="JBCLYO010000025">
    <property type="protein sequence ID" value="KAL0078463.1"/>
    <property type="molecule type" value="Genomic_DNA"/>
</dbReference>
<dbReference type="PANTHER" id="PTHR21229">
    <property type="entry name" value="LUNG SEVEN TRANSMEMBRANE RECEPTOR"/>
    <property type="match status" value="1"/>
</dbReference>
<sequence length="441" mass="50129">MSVWPLFRIILALIPICVCWQVQADQDIILKHDLRKIVPTAQFGFLSRGQLTLTLQDYKLDNPSAPGPIGFYIRKGEIYGETWEEKADQGCILEKSEITDEIADGISVVESLEEITERWQKTLTVEPSEEGVWKIILVNCKNTGVSLNLEMSMINPGNNHLSAGDTPLFKVYGAVFLCYLCLSIYWLYLIVQKDTTVFRAHWFMLLLVMSMCFNKALQSAKYYYMKIGLLSNGWRIGFYVFAFIKGFLSILIIVLLASGWIFIKPFLSSKDKRVISVLVPLQILANVATAIQSEAAIKSTDWTVWTAILPLADIFACGVVLWTILQTRKHLGAAASADGKELDVLKKYDLWSSFYIVGLVYVYITRIVVQLLQVSLPFRYVSWLGVAVGELATLLFFGFIGHTFRPSLNNPYMDLPDQHSIDWRDSREDRGQTMVMNRRDI</sequence>
<keyword evidence="10" id="KW-1185">Reference proteome</keyword>
<reference evidence="9 10" key="1">
    <citation type="submission" date="2024-04" db="EMBL/GenBank/DDBJ databases">
        <title>Symmetric and asymmetric DNA N6-adenine methylation regulates different biological responses in Mucorales.</title>
        <authorList>
            <consortium name="Lawrence Berkeley National Laboratory"/>
            <person name="Lax C."/>
            <person name="Mondo S.J."/>
            <person name="Osorio-Concepcion M."/>
            <person name="Muszewska A."/>
            <person name="Corrochano-Luque M."/>
            <person name="Gutierrez G."/>
            <person name="Riley R."/>
            <person name="Lipzen A."/>
            <person name="Guo J."/>
            <person name="Hundley H."/>
            <person name="Amirebrahimi M."/>
            <person name="Ng V."/>
            <person name="Lorenzo-Gutierrez D."/>
            <person name="Binder U."/>
            <person name="Yang J."/>
            <person name="Song Y."/>
            <person name="Canovas D."/>
            <person name="Navarro E."/>
            <person name="Freitag M."/>
            <person name="Gabaldon T."/>
            <person name="Grigoriev I.V."/>
            <person name="Corrochano L.M."/>
            <person name="Nicolas F.E."/>
            <person name="Garre V."/>
        </authorList>
    </citation>
    <scope>NUCLEOTIDE SEQUENCE [LARGE SCALE GENOMIC DNA]</scope>
    <source>
        <strain evidence="9 10">L51</strain>
    </source>
</reference>
<evidence type="ECO:0000256" key="4">
    <source>
        <dbReference type="ARBA" id="ARBA00022989"/>
    </source>
</evidence>
<evidence type="ECO:0000256" key="5">
    <source>
        <dbReference type="ARBA" id="ARBA00023136"/>
    </source>
</evidence>
<comment type="caution">
    <text evidence="9">The sequence shown here is derived from an EMBL/GenBank/DDBJ whole genome shotgun (WGS) entry which is preliminary data.</text>
</comment>
<dbReference type="PANTHER" id="PTHR21229:SF2">
    <property type="entry name" value="RE59932P"/>
    <property type="match status" value="1"/>
</dbReference>
<evidence type="ECO:0000313" key="10">
    <source>
        <dbReference type="Proteomes" id="UP001448207"/>
    </source>
</evidence>
<dbReference type="InterPro" id="IPR009637">
    <property type="entry name" value="GPR107/GPR108-like"/>
</dbReference>
<dbReference type="Pfam" id="PF06814">
    <property type="entry name" value="GOST_TM"/>
    <property type="match status" value="1"/>
</dbReference>
<keyword evidence="3 7" id="KW-0732">Signal</keyword>
<keyword evidence="5 6" id="KW-0472">Membrane</keyword>
<feature type="chain" id="PRO_5045752619" evidence="7">
    <location>
        <begin position="25"/>
        <end position="441"/>
    </location>
</feature>
<keyword evidence="9" id="KW-0675">Receptor</keyword>
<evidence type="ECO:0000256" key="7">
    <source>
        <dbReference type="SAM" id="SignalP"/>
    </source>
</evidence>
<feature type="transmembrane region" description="Helical" evidence="6">
    <location>
        <begin position="236"/>
        <end position="262"/>
    </location>
</feature>
<keyword evidence="4 6" id="KW-1133">Transmembrane helix</keyword>
<evidence type="ECO:0000256" key="1">
    <source>
        <dbReference type="ARBA" id="ARBA00004141"/>
    </source>
</evidence>
<evidence type="ECO:0000256" key="6">
    <source>
        <dbReference type="SAM" id="Phobius"/>
    </source>
</evidence>